<organism evidence="3 4">
    <name type="scientific">Leishmania martiniquensis</name>
    <dbReference type="NCBI Taxonomy" id="1580590"/>
    <lineage>
        <taxon>Eukaryota</taxon>
        <taxon>Discoba</taxon>
        <taxon>Euglenozoa</taxon>
        <taxon>Kinetoplastea</taxon>
        <taxon>Metakinetoplastina</taxon>
        <taxon>Trypanosomatida</taxon>
        <taxon>Trypanosomatidae</taxon>
        <taxon>Leishmaniinae</taxon>
        <taxon>Leishmania</taxon>
    </lineage>
</organism>
<dbReference type="EMBL" id="JAFEUZ010000036">
    <property type="protein sequence ID" value="KAG5463912.1"/>
    <property type="molecule type" value="Genomic_DNA"/>
</dbReference>
<dbReference type="InterPro" id="IPR050503">
    <property type="entry name" value="cAMP-dep_PK_reg_su-like"/>
</dbReference>
<evidence type="ECO:0000256" key="1">
    <source>
        <dbReference type="SAM" id="MobiDB-lite"/>
    </source>
</evidence>
<dbReference type="RefSeq" id="XP_067173849.1">
    <property type="nucleotide sequence ID" value="XM_067317744.1"/>
</dbReference>
<dbReference type="GO" id="GO:0005952">
    <property type="term" value="C:cAMP-dependent protein kinase complex"/>
    <property type="evidence" value="ECO:0007669"/>
    <property type="project" value="InterPro"/>
</dbReference>
<gene>
    <name evidence="3" type="ORF">LSCM1_00085</name>
</gene>
<dbReference type="PANTHER" id="PTHR11635:SF152">
    <property type="entry name" value="CAMP-DEPENDENT PROTEIN KINASE TYPE I REGULATORY SUBUNIT-RELATED"/>
    <property type="match status" value="1"/>
</dbReference>
<dbReference type="CDD" id="cd00038">
    <property type="entry name" value="CAP_ED"/>
    <property type="match status" value="1"/>
</dbReference>
<dbReference type="Proteomes" id="UP000673552">
    <property type="component" value="Chromosome 36"/>
</dbReference>
<accession>A0A836K9J5</accession>
<dbReference type="Pfam" id="PF00168">
    <property type="entry name" value="C2"/>
    <property type="match status" value="1"/>
</dbReference>
<feature type="compositionally biased region" description="Polar residues" evidence="1">
    <location>
        <begin position="665"/>
        <end position="686"/>
    </location>
</feature>
<dbReference type="FunFam" id="2.60.120.10:FF:000253">
    <property type="entry name" value="Cyclic nucleotide-gated potassium channel"/>
    <property type="match status" value="1"/>
</dbReference>
<keyword evidence="4" id="KW-1185">Reference proteome</keyword>
<evidence type="ECO:0000259" key="2">
    <source>
        <dbReference type="PROSITE" id="PS50042"/>
    </source>
</evidence>
<dbReference type="SMART" id="SM00100">
    <property type="entry name" value="cNMP"/>
    <property type="match status" value="1"/>
</dbReference>
<dbReference type="InterPro" id="IPR018490">
    <property type="entry name" value="cNMP-bd_dom_sf"/>
</dbReference>
<evidence type="ECO:0000313" key="3">
    <source>
        <dbReference type="EMBL" id="KAG5463912.1"/>
    </source>
</evidence>
<dbReference type="GO" id="GO:0004862">
    <property type="term" value="F:cAMP-dependent protein kinase inhibitor activity"/>
    <property type="evidence" value="ECO:0007669"/>
    <property type="project" value="TreeGrafter"/>
</dbReference>
<feature type="compositionally biased region" description="Pro residues" evidence="1">
    <location>
        <begin position="24"/>
        <end position="38"/>
    </location>
</feature>
<feature type="region of interest" description="Disordered" evidence="1">
    <location>
        <begin position="1"/>
        <end position="79"/>
    </location>
</feature>
<feature type="domain" description="Cyclic nucleotide-binding" evidence="2">
    <location>
        <begin position="328"/>
        <end position="443"/>
    </location>
</feature>
<sequence length="1943" mass="209963">MPTSSQVYDPASAPAHRSSAAKLGPPPRASSTAPPLPKRFPGHVHHHLPNGTASRRSTGMHHVKPMRRDSSIGATSTNPRLRCGSVIDAAAQRSSLGPRASIDFASDEGQDAICRLRRLFLPVVMRVVLRCRRCMRWKNGRPPRRYTPESVVAAIMSSKSQLAECPQRMLESLAEGAMFRSFAPKEIVVYANEPHVSCGIVVLLYGELEERRQEPGGRKSRTVSGGASRAICTQARRLHKAMSVLCLMSVMCEDRATSFLATRDDEEADVAIIPSRWFWEITYRMTHTSLHVADAIGRNLRDVVLPHRRDMLLADYFPTSAVLLRSWMWSLLTPSDRVKLSRAMEVRVLSVGDVLFEEGDYCPYIYVVRRGALIAIVKGEALAVVEAGAAVGEESVLFHDRRNCSLLAATVCELYALHVRHLLHRFLKYPERAQRIIAAAMERQARWMEEGRTRDVFGLVSILSGVPCLGHTTDAMREEIARCATVLHLPQGHTLTSTCTPCTFFCVIGRGSVTLKSAIKTATVAELSSSSNGTARGVESPVAGRWDSLGKQTPSLPSEVRREARSAGDFFGELCLKPHLWPYAVVCDSTVSVWKFEREAVLRVLEKYRADAQAIEVCRQGISLYRAQRGESSIVECFDAPVTPNASANGWHSRASSQRSRAQSTDLTMTPSKARSNSACSHTSRRPSLSQQLVAERYLRGAATEGLSPPGGRGVGVDWTPEQWTTYAITRLQEGLCGEKEKGYTPAPTRDLREVDKEVEKTLNEKVLRLVAVQLETPASPADCDISGDAGELQTIIVEQLFLIETEKQPRFLRQVKDSNVRLVTDDDGTQATGPQDDSVGEASIMDTMHNAEAPVAVSEVMQLEEIGVSPLAGSEFMLKRAKPSSSVRDSAEAANILNVHHVDDVLDGEATAGAPTGWPVLSASLGRTRRSTSLGATGEASGAFAASLNPRASLSRSHFVRPPSGMPPSPRCGSGRDDFLSSTALGATRPMSSSESRVMPPVRARPTSVDFNQFSNKLGVDRHASLLDRYVKIEDQNYFDDYVKVLPLQRDEMWAPDEATADSEMGADSMVLLLLHVLKCDHLSPDVMQRCRRPIVKATLGQRALVRTSVMENCTSPCWAIEHSSFISFVRRGNEIIFSVCDADDESRIVYQTSLSTASIHENGGVGQRAMTLRELSVTGFPISADLDSDLNSSEAGGRGEKGAMKPHMTVTMLAVTASKYKVLRQYFETREKSPAGSSGLSESATLFLQVMSVEGLRHRIEAGITVSLYNGGTTRTLLETDRVRPKTRSPAWPGEKSFAIISSDGGVLTFDLCHKDSVIASAEATVDELIFGGIGLRRLPLLQAQTGRLVIGSLVVSVLGARMKDGFENRSRDWVTHLAVEELSLAREGFSITPDPFIVLRDGTGAEKMRTPLVFSAFEASWTMSEASCLLRCPRLCGSTVSYQLEVCDSDEKEVVGCATITLSDRGLGPGHRHSISLSPPGRGVVRLRSLCLPVFELPARGAAYKASMTVAALGPPSSSHPPLSEHATLLLLHVSGCTELPGGATAELQTDAIGTFSVDSVPYLRTSLQEATTKPRWPFSKASVLLRIPSPHEGGNKAAVQVDHQQPERPHQCLFAVYDGVVDNISLIGQVAVPLPQLLNTALHRYPLFPRCKHLYGSAKGTQPSLNATTRARVAADRTVGYIQVFTLLGSLDRPARTTAEQGADVPLTSMSVGADTPSAHLPYCNPEGTDGAALDADVSASRKSSALAPTVVLSVSSICDILPSASDKYVRLVVRHGPHVLLSVEREIGSLSHAEWGPTDACAAVPCGEIPRDGALVVELTAVNVVEGGVEAEGISPTAAASGAEVSANGDARRRSVRTGSDSAAAFSLGHAALPVSRLLAVEAGEVQVVTLTLSDARRTASLPETVGCRSTVLSAMPATREAQEALPAVSFSIFGNRS</sequence>
<name>A0A836K9J5_9TRYP</name>
<dbReference type="FunFam" id="2.60.120.10:FF:000594">
    <property type="entry name" value="Uncharacterized protein"/>
    <property type="match status" value="1"/>
</dbReference>
<dbReference type="KEGG" id="lmat:92510256"/>
<dbReference type="Pfam" id="PF00027">
    <property type="entry name" value="cNMP_binding"/>
    <property type="match status" value="1"/>
</dbReference>
<dbReference type="SUPFAM" id="SSF49562">
    <property type="entry name" value="C2 domain (Calcium/lipid-binding domain, CaLB)"/>
    <property type="match status" value="1"/>
</dbReference>
<dbReference type="GeneID" id="92510256"/>
<evidence type="ECO:0000313" key="4">
    <source>
        <dbReference type="Proteomes" id="UP000673552"/>
    </source>
</evidence>
<feature type="region of interest" description="Disordered" evidence="1">
    <location>
        <begin position="647"/>
        <end position="686"/>
    </location>
</feature>
<comment type="caution">
    <text evidence="3">The sequence shown here is derived from an EMBL/GenBank/DDBJ whole genome shotgun (WGS) entry which is preliminary data.</text>
</comment>
<dbReference type="SUPFAM" id="SSF51206">
    <property type="entry name" value="cAMP-binding domain-like"/>
    <property type="match status" value="2"/>
</dbReference>
<dbReference type="Gene3D" id="2.60.120.10">
    <property type="entry name" value="Jelly Rolls"/>
    <property type="match status" value="2"/>
</dbReference>
<dbReference type="GO" id="GO:0005829">
    <property type="term" value="C:cytosol"/>
    <property type="evidence" value="ECO:0007669"/>
    <property type="project" value="TreeGrafter"/>
</dbReference>
<dbReference type="PANTHER" id="PTHR11635">
    <property type="entry name" value="CAMP-DEPENDENT PROTEIN KINASE REGULATORY CHAIN"/>
    <property type="match status" value="1"/>
</dbReference>
<dbReference type="GO" id="GO:0030552">
    <property type="term" value="F:cAMP binding"/>
    <property type="evidence" value="ECO:0007669"/>
    <property type="project" value="TreeGrafter"/>
</dbReference>
<feature type="compositionally biased region" description="Low complexity" evidence="1">
    <location>
        <begin position="653"/>
        <end position="664"/>
    </location>
</feature>
<dbReference type="PROSITE" id="PS50042">
    <property type="entry name" value="CNMP_BINDING_3"/>
    <property type="match status" value="1"/>
</dbReference>
<dbReference type="InterPro" id="IPR000595">
    <property type="entry name" value="cNMP-bd_dom"/>
</dbReference>
<dbReference type="GO" id="GO:0034236">
    <property type="term" value="F:protein kinase A catalytic subunit binding"/>
    <property type="evidence" value="ECO:0007669"/>
    <property type="project" value="TreeGrafter"/>
</dbReference>
<proteinExistence type="predicted"/>
<protein>
    <recommendedName>
        <fullName evidence="2">Cyclic nucleotide-binding domain-containing protein</fullName>
    </recommendedName>
</protein>
<dbReference type="InterPro" id="IPR014710">
    <property type="entry name" value="RmlC-like_jellyroll"/>
</dbReference>
<dbReference type="InterPro" id="IPR035892">
    <property type="entry name" value="C2_domain_sf"/>
</dbReference>
<feature type="compositionally biased region" description="Low complexity" evidence="1">
    <location>
        <begin position="10"/>
        <end position="21"/>
    </location>
</feature>
<dbReference type="OrthoDB" id="417078at2759"/>
<dbReference type="InterPro" id="IPR000008">
    <property type="entry name" value="C2_dom"/>
</dbReference>
<dbReference type="CDD" id="cd00030">
    <property type="entry name" value="C2"/>
    <property type="match status" value="1"/>
</dbReference>
<reference evidence="3 4" key="1">
    <citation type="submission" date="2021-03" db="EMBL/GenBank/DDBJ databases">
        <title>Leishmania (Mundinia) martiniquensis Genome sequencing and assembly.</title>
        <authorList>
            <person name="Almutairi H."/>
            <person name="Gatherer D."/>
        </authorList>
    </citation>
    <scope>NUCLEOTIDE SEQUENCE [LARGE SCALE GENOMIC DNA]</scope>
    <source>
        <strain evidence="3">LSCM1</strain>
    </source>
</reference>